<dbReference type="SUPFAM" id="SSF55486">
    <property type="entry name" value="Metalloproteases ('zincins'), catalytic domain"/>
    <property type="match status" value="1"/>
</dbReference>
<comment type="subcellular location">
    <subcellularLocation>
        <location evidence="8">Cytoplasm</location>
    </subcellularLocation>
</comment>
<keyword evidence="10" id="KW-1185">Reference proteome</keyword>
<evidence type="ECO:0000313" key="9">
    <source>
        <dbReference type="EMBL" id="MBW8186034.1"/>
    </source>
</evidence>
<dbReference type="EC" id="3.1.-.-" evidence="8"/>
<gene>
    <name evidence="8 9" type="primary">ybeY</name>
    <name evidence="9" type="ORF">K0625_20630</name>
</gene>
<dbReference type="EMBL" id="JAHZST010000019">
    <property type="protein sequence ID" value="MBW8186034.1"/>
    <property type="molecule type" value="Genomic_DNA"/>
</dbReference>
<reference evidence="9 10" key="1">
    <citation type="submission" date="2021-07" db="EMBL/GenBank/DDBJ databases">
        <title>Shewanella sp. nov, isolated from SCS.</title>
        <authorList>
            <person name="Cao W.R."/>
        </authorList>
    </citation>
    <scope>NUCLEOTIDE SEQUENCE [LARGE SCALE GENOMIC DNA]</scope>
    <source>
        <strain evidence="9 10">NR704-98</strain>
    </source>
</reference>
<keyword evidence="6 8" id="KW-0378">Hydrolase</keyword>
<evidence type="ECO:0000256" key="4">
    <source>
        <dbReference type="ARBA" id="ARBA00022723"/>
    </source>
</evidence>
<comment type="function">
    <text evidence="8">Single strand-specific metallo-endoribonuclease involved in late-stage 70S ribosome quality control and in maturation of the 3' terminus of the 16S rRNA.</text>
</comment>
<keyword evidence="3 8" id="KW-0540">Nuclease</keyword>
<dbReference type="InterPro" id="IPR023091">
    <property type="entry name" value="MetalPrtase_cat_dom_sf_prd"/>
</dbReference>
<evidence type="ECO:0000256" key="7">
    <source>
        <dbReference type="ARBA" id="ARBA00022833"/>
    </source>
</evidence>
<dbReference type="NCBIfam" id="TIGR00043">
    <property type="entry name" value="rRNA maturation RNase YbeY"/>
    <property type="match status" value="1"/>
</dbReference>
<evidence type="ECO:0000256" key="6">
    <source>
        <dbReference type="ARBA" id="ARBA00022801"/>
    </source>
</evidence>
<keyword evidence="5 8" id="KW-0255">Endonuclease</keyword>
<evidence type="ECO:0000256" key="1">
    <source>
        <dbReference type="ARBA" id="ARBA00010875"/>
    </source>
</evidence>
<comment type="cofactor">
    <cofactor evidence="8">
        <name>Zn(2+)</name>
        <dbReference type="ChEBI" id="CHEBI:29105"/>
    </cofactor>
    <text evidence="8">Binds 1 zinc ion.</text>
</comment>
<accession>A0ABS7E8Z1</accession>
<dbReference type="InterPro" id="IPR020549">
    <property type="entry name" value="YbeY_CS"/>
</dbReference>
<dbReference type="PANTHER" id="PTHR46986">
    <property type="entry name" value="ENDORIBONUCLEASE YBEY, CHLOROPLASTIC"/>
    <property type="match status" value="1"/>
</dbReference>
<keyword evidence="2 8" id="KW-0690">Ribosome biogenesis</keyword>
<comment type="similarity">
    <text evidence="1 8">Belongs to the endoribonuclease YbeY family.</text>
</comment>
<dbReference type="InterPro" id="IPR002036">
    <property type="entry name" value="YbeY"/>
</dbReference>
<dbReference type="Proteomes" id="UP001195963">
    <property type="component" value="Unassembled WGS sequence"/>
</dbReference>
<evidence type="ECO:0000256" key="3">
    <source>
        <dbReference type="ARBA" id="ARBA00022722"/>
    </source>
</evidence>
<organism evidence="9 10">
    <name type="scientific">Shewanella nanhaiensis</name>
    <dbReference type="NCBI Taxonomy" id="2864872"/>
    <lineage>
        <taxon>Bacteria</taxon>
        <taxon>Pseudomonadati</taxon>
        <taxon>Pseudomonadota</taxon>
        <taxon>Gammaproteobacteria</taxon>
        <taxon>Alteromonadales</taxon>
        <taxon>Shewanellaceae</taxon>
        <taxon>Shewanella</taxon>
    </lineage>
</organism>
<evidence type="ECO:0000256" key="5">
    <source>
        <dbReference type="ARBA" id="ARBA00022759"/>
    </source>
</evidence>
<dbReference type="PROSITE" id="PS01306">
    <property type="entry name" value="UPF0054"/>
    <property type="match status" value="1"/>
</dbReference>
<evidence type="ECO:0000256" key="2">
    <source>
        <dbReference type="ARBA" id="ARBA00022517"/>
    </source>
</evidence>
<keyword evidence="8" id="KW-0963">Cytoplasm</keyword>
<proteinExistence type="inferred from homology"/>
<feature type="binding site" evidence="8">
    <location>
        <position position="119"/>
    </location>
    <ligand>
        <name>Zn(2+)</name>
        <dbReference type="ChEBI" id="CHEBI:29105"/>
        <note>catalytic</note>
    </ligand>
</feature>
<comment type="caution">
    <text evidence="9">The sequence shown here is derived from an EMBL/GenBank/DDBJ whole genome shotgun (WGS) entry which is preliminary data.</text>
</comment>
<dbReference type="HAMAP" id="MF_00009">
    <property type="entry name" value="Endoribonucl_YbeY"/>
    <property type="match status" value="1"/>
</dbReference>
<keyword evidence="4 8" id="KW-0479">Metal-binding</keyword>
<keyword evidence="7 8" id="KW-0862">Zinc</keyword>
<dbReference type="RefSeq" id="WP_220111370.1">
    <property type="nucleotide sequence ID" value="NZ_JAHZST010000019.1"/>
</dbReference>
<evidence type="ECO:0000313" key="10">
    <source>
        <dbReference type="Proteomes" id="UP001195963"/>
    </source>
</evidence>
<protein>
    <recommendedName>
        <fullName evidence="8">Endoribonuclease YbeY</fullName>
        <ecNumber evidence="8">3.1.-.-</ecNumber>
    </recommendedName>
</protein>
<feature type="binding site" evidence="8">
    <location>
        <position position="129"/>
    </location>
    <ligand>
        <name>Zn(2+)</name>
        <dbReference type="ChEBI" id="CHEBI:29105"/>
        <note>catalytic</note>
    </ligand>
</feature>
<name>A0ABS7E8Z1_9GAMM</name>
<evidence type="ECO:0000256" key="8">
    <source>
        <dbReference type="HAMAP-Rule" id="MF_00009"/>
    </source>
</evidence>
<sequence length="158" mass="17793">MSTSHTKLELALDLQIATDNKQLPTQQDFELWVRTALRSTMAEAELTIRVVDTAESQALNSTYRGKDKPTNVLSFPFEAPAEIEIPLLGDLIICASVVEHEAIQQNKPLQAHWAHMVVHGCLHLLGYDHINDIEAEEMESIETQLIESLGFNNPYKEQ</sequence>
<feature type="binding site" evidence="8">
    <location>
        <position position="123"/>
    </location>
    <ligand>
        <name>Zn(2+)</name>
        <dbReference type="ChEBI" id="CHEBI:29105"/>
        <note>catalytic</note>
    </ligand>
</feature>
<dbReference type="PANTHER" id="PTHR46986:SF1">
    <property type="entry name" value="ENDORIBONUCLEASE YBEY, CHLOROPLASTIC"/>
    <property type="match status" value="1"/>
</dbReference>
<keyword evidence="8" id="KW-0698">rRNA processing</keyword>
<dbReference type="Pfam" id="PF02130">
    <property type="entry name" value="YbeY"/>
    <property type="match status" value="1"/>
</dbReference>
<dbReference type="Gene3D" id="3.40.390.30">
    <property type="entry name" value="Metalloproteases ('zincins'), catalytic domain"/>
    <property type="match status" value="1"/>
</dbReference>